<evidence type="ECO:0000256" key="9">
    <source>
        <dbReference type="ARBA" id="ARBA00023180"/>
    </source>
</evidence>
<organism evidence="14 15">
    <name type="scientific">Cimex lectularius</name>
    <name type="common">Bed bug</name>
    <name type="synonym">Acanthia lectularia</name>
    <dbReference type="NCBI Taxonomy" id="79782"/>
    <lineage>
        <taxon>Eukaryota</taxon>
        <taxon>Metazoa</taxon>
        <taxon>Ecdysozoa</taxon>
        <taxon>Arthropoda</taxon>
        <taxon>Hexapoda</taxon>
        <taxon>Insecta</taxon>
        <taxon>Pterygota</taxon>
        <taxon>Neoptera</taxon>
        <taxon>Paraneoptera</taxon>
        <taxon>Hemiptera</taxon>
        <taxon>Heteroptera</taxon>
        <taxon>Panheteroptera</taxon>
        <taxon>Cimicomorpha</taxon>
        <taxon>Cimicidae</taxon>
        <taxon>Cimex</taxon>
    </lineage>
</organism>
<dbReference type="AlphaFoldDB" id="A0A8I6SIC3"/>
<evidence type="ECO:0000256" key="1">
    <source>
        <dbReference type="ARBA" id="ARBA00001947"/>
    </source>
</evidence>
<evidence type="ECO:0000256" key="2">
    <source>
        <dbReference type="ARBA" id="ARBA00004613"/>
    </source>
</evidence>
<comment type="cofactor">
    <cofactor evidence="1">
        <name>Zn(2+)</name>
        <dbReference type="ChEBI" id="CHEBI:29105"/>
    </cofactor>
</comment>
<evidence type="ECO:0000259" key="12">
    <source>
        <dbReference type="Pfam" id="PF00149"/>
    </source>
</evidence>
<keyword evidence="6 11" id="KW-0732">Signal</keyword>
<dbReference type="GO" id="GO:0046872">
    <property type="term" value="F:metal ion binding"/>
    <property type="evidence" value="ECO:0007669"/>
    <property type="project" value="UniProtKB-KW"/>
</dbReference>
<keyword evidence="9" id="KW-0325">Glycoprotein</keyword>
<dbReference type="RefSeq" id="XP_024082427.1">
    <property type="nucleotide sequence ID" value="XM_024226659.1"/>
</dbReference>
<dbReference type="EnsemblMetazoa" id="XM_014389387.2">
    <property type="protein sequence ID" value="XP_014244873.1"/>
    <property type="gene ID" value="LOC106664028"/>
</dbReference>
<evidence type="ECO:0000256" key="4">
    <source>
        <dbReference type="ARBA" id="ARBA00022525"/>
    </source>
</evidence>
<reference evidence="14" key="1">
    <citation type="submission" date="2022-01" db="UniProtKB">
        <authorList>
            <consortium name="EnsemblMetazoa"/>
        </authorList>
    </citation>
    <scope>IDENTIFICATION</scope>
</reference>
<evidence type="ECO:0000256" key="8">
    <source>
        <dbReference type="ARBA" id="ARBA00022833"/>
    </source>
</evidence>
<comment type="subcellular location">
    <subcellularLocation>
        <location evidence="2">Secreted</location>
    </subcellularLocation>
</comment>
<keyword evidence="7" id="KW-0378">Hydrolase</keyword>
<keyword evidence="10" id="KW-0472">Membrane</keyword>
<keyword evidence="10" id="KW-0812">Transmembrane</keyword>
<feature type="domain" description="Sphingomyelin phosphodiesterase C-terminal" evidence="13">
    <location>
        <begin position="284"/>
        <end position="424"/>
    </location>
</feature>
<dbReference type="InterPro" id="IPR045473">
    <property type="entry name" value="ASM_C"/>
</dbReference>
<evidence type="ECO:0000313" key="15">
    <source>
        <dbReference type="Proteomes" id="UP000494040"/>
    </source>
</evidence>
<dbReference type="GeneID" id="106664028"/>
<dbReference type="RefSeq" id="XP_014244874.1">
    <property type="nucleotide sequence ID" value="XM_014389388.2"/>
</dbReference>
<dbReference type="EnsemblMetazoa" id="XM_024226658.1">
    <property type="protein sequence ID" value="XP_024082426.1"/>
    <property type="gene ID" value="LOC106664028"/>
</dbReference>
<dbReference type="Proteomes" id="UP000494040">
    <property type="component" value="Unassembled WGS sequence"/>
</dbReference>
<evidence type="ECO:0000259" key="13">
    <source>
        <dbReference type="Pfam" id="PF19272"/>
    </source>
</evidence>
<keyword evidence="5" id="KW-0479">Metal-binding</keyword>
<keyword evidence="15" id="KW-1185">Reference proteome</keyword>
<dbReference type="GO" id="GO:0008081">
    <property type="term" value="F:phosphoric diester hydrolase activity"/>
    <property type="evidence" value="ECO:0007669"/>
    <property type="project" value="TreeGrafter"/>
</dbReference>
<dbReference type="Pfam" id="PF00149">
    <property type="entry name" value="Metallophos"/>
    <property type="match status" value="1"/>
</dbReference>
<dbReference type="InterPro" id="IPR004843">
    <property type="entry name" value="Calcineurin-like_PHP"/>
</dbReference>
<evidence type="ECO:0000256" key="11">
    <source>
        <dbReference type="SAM" id="SignalP"/>
    </source>
</evidence>
<dbReference type="OrthoDB" id="348678at2759"/>
<accession>A0A8I6SIC3</accession>
<dbReference type="PANTHER" id="PTHR10340:SF57">
    <property type="entry name" value="METALLOPHOS DOMAIN-CONTAINING PROTEIN"/>
    <property type="match status" value="1"/>
</dbReference>
<evidence type="ECO:0000256" key="3">
    <source>
        <dbReference type="ARBA" id="ARBA00008234"/>
    </source>
</evidence>
<comment type="similarity">
    <text evidence="3">Belongs to the acid sphingomyelinase family.</text>
</comment>
<dbReference type="RefSeq" id="XP_014244873.1">
    <property type="nucleotide sequence ID" value="XM_014389387.2"/>
</dbReference>
<dbReference type="GO" id="GO:0005615">
    <property type="term" value="C:extracellular space"/>
    <property type="evidence" value="ECO:0007669"/>
    <property type="project" value="TreeGrafter"/>
</dbReference>
<dbReference type="CDD" id="cd00842">
    <property type="entry name" value="MPP_ASMase"/>
    <property type="match status" value="1"/>
</dbReference>
<dbReference type="RefSeq" id="XP_024082426.1">
    <property type="nucleotide sequence ID" value="XM_024226658.1"/>
</dbReference>
<evidence type="ECO:0000256" key="5">
    <source>
        <dbReference type="ARBA" id="ARBA00022723"/>
    </source>
</evidence>
<evidence type="ECO:0000256" key="7">
    <source>
        <dbReference type="ARBA" id="ARBA00022801"/>
    </source>
</evidence>
<sequence>MVRVTCLLALLLVTIVKAKIGYFWHITDIHYDVNYSTKGDPRRNCWRTDGLPNRRPGRFGDYNCDSPWALVESAAKAMRAKHGDNIEFVLWTGDGLSGTASGRSSDMQVHALQNLTHLLSSTFSSQFVFPVLGHNDPGSNPGERLGFKDVGHFWRQWLPTEAINTFNKGGYYTIEQKEQKLRIVALNTNLYMGMYAGDDPYGQFFWLEGVLLKSQRNKETVYIVGHMAPGADERQPEALPHFQENYSRRFLRLIRKYSDIIVGQFFGHLHSDTFRVVYNEMGRPVNWMLLAPALSPRRISSGPNNPGVRLYKFETSTGQVLDFTQYYLDLNMANQKESYAEWQQEYNLTSYYGLTEVTAKSLHELSSTFTEHNSPLFARYYEANAVRLYSSPQNGGCDASCAQTHFCAVTRLEFSEFRHCLEAAASALASLAPSTSYVFSAPALLISQLLIYYLYIT</sequence>
<evidence type="ECO:0000313" key="14">
    <source>
        <dbReference type="EnsemblMetazoa" id="XP_024082426.1"/>
    </source>
</evidence>
<dbReference type="OMA" id="HQHMNAF"/>
<feature type="transmembrane region" description="Helical" evidence="10">
    <location>
        <begin position="437"/>
        <end position="456"/>
    </location>
</feature>
<evidence type="ECO:0008006" key="16">
    <source>
        <dbReference type="Google" id="ProtNLM"/>
    </source>
</evidence>
<feature type="signal peptide" evidence="11">
    <location>
        <begin position="1"/>
        <end position="18"/>
    </location>
</feature>
<proteinExistence type="inferred from homology"/>
<dbReference type="EnsemblMetazoa" id="XM_014389388.2">
    <property type="protein sequence ID" value="XP_014244874.1"/>
    <property type="gene ID" value="LOC106664028"/>
</dbReference>
<dbReference type="InterPro" id="IPR041805">
    <property type="entry name" value="ASMase/PPN1_MPP"/>
</dbReference>
<feature type="domain" description="Calcineurin-like phosphoesterase" evidence="12">
    <location>
        <begin position="23"/>
        <end position="271"/>
    </location>
</feature>
<dbReference type="InterPro" id="IPR029052">
    <property type="entry name" value="Metallo-depent_PP-like"/>
</dbReference>
<keyword evidence="10" id="KW-1133">Transmembrane helix</keyword>
<dbReference type="EnsemblMetazoa" id="XM_024226659.1">
    <property type="protein sequence ID" value="XP_024082427.1"/>
    <property type="gene ID" value="LOC106664028"/>
</dbReference>
<dbReference type="PANTHER" id="PTHR10340">
    <property type="entry name" value="SPHINGOMYELIN PHOSPHODIESTERASE"/>
    <property type="match status" value="1"/>
</dbReference>
<evidence type="ECO:0000256" key="10">
    <source>
        <dbReference type="SAM" id="Phobius"/>
    </source>
</evidence>
<dbReference type="KEGG" id="clec:106664028"/>
<keyword evidence="4" id="KW-0964">Secreted</keyword>
<protein>
    <recommendedName>
        <fullName evidence="16">Acid sphingomyelinase-like phosphodiesterase</fullName>
    </recommendedName>
</protein>
<dbReference type="Gene3D" id="3.60.21.10">
    <property type="match status" value="1"/>
</dbReference>
<dbReference type="Pfam" id="PF19272">
    <property type="entry name" value="ASMase_C"/>
    <property type="match status" value="1"/>
</dbReference>
<feature type="chain" id="PRO_5036432552" description="Acid sphingomyelinase-like phosphodiesterase" evidence="11">
    <location>
        <begin position="19"/>
        <end position="457"/>
    </location>
</feature>
<name>A0A8I6SIC3_CIMLE</name>
<keyword evidence="8" id="KW-0862">Zinc</keyword>
<dbReference type="SUPFAM" id="SSF56300">
    <property type="entry name" value="Metallo-dependent phosphatases"/>
    <property type="match status" value="1"/>
</dbReference>
<evidence type="ECO:0000256" key="6">
    <source>
        <dbReference type="ARBA" id="ARBA00022729"/>
    </source>
</evidence>